<protein>
    <submittedName>
        <fullName evidence="3">EamA family transporter</fullName>
    </submittedName>
</protein>
<name>A0ABV7DRD7_9RHOB</name>
<feature type="domain" description="EamA" evidence="2">
    <location>
        <begin position="2"/>
        <end position="133"/>
    </location>
</feature>
<organism evidence="3 4">
    <name type="scientific">Tabrizicola soli</name>
    <dbReference type="NCBI Taxonomy" id="2185115"/>
    <lineage>
        <taxon>Bacteria</taxon>
        <taxon>Pseudomonadati</taxon>
        <taxon>Pseudomonadota</taxon>
        <taxon>Alphaproteobacteria</taxon>
        <taxon>Rhodobacterales</taxon>
        <taxon>Paracoccaceae</taxon>
        <taxon>Tabrizicola</taxon>
    </lineage>
</organism>
<dbReference type="InterPro" id="IPR037185">
    <property type="entry name" value="EmrE-like"/>
</dbReference>
<dbReference type="Proteomes" id="UP001595445">
    <property type="component" value="Unassembled WGS sequence"/>
</dbReference>
<feature type="domain" description="EamA" evidence="2">
    <location>
        <begin position="153"/>
        <end position="279"/>
    </location>
</feature>
<feature type="transmembrane region" description="Helical" evidence="1">
    <location>
        <begin position="265"/>
        <end position="287"/>
    </location>
</feature>
<evidence type="ECO:0000313" key="4">
    <source>
        <dbReference type="Proteomes" id="UP001595445"/>
    </source>
</evidence>
<feature type="transmembrane region" description="Helical" evidence="1">
    <location>
        <begin position="181"/>
        <end position="199"/>
    </location>
</feature>
<dbReference type="RefSeq" id="WP_197647234.1">
    <property type="nucleotide sequence ID" value="NZ_JAEACP010000025.1"/>
</dbReference>
<dbReference type="InterPro" id="IPR000620">
    <property type="entry name" value="EamA_dom"/>
</dbReference>
<feature type="transmembrane region" description="Helical" evidence="1">
    <location>
        <begin position="239"/>
        <end position="259"/>
    </location>
</feature>
<feature type="transmembrane region" description="Helical" evidence="1">
    <location>
        <begin position="211"/>
        <end position="232"/>
    </location>
</feature>
<dbReference type="SUPFAM" id="SSF103481">
    <property type="entry name" value="Multidrug resistance efflux transporter EmrE"/>
    <property type="match status" value="2"/>
</dbReference>
<feature type="transmembrane region" description="Helical" evidence="1">
    <location>
        <begin position="65"/>
        <end position="84"/>
    </location>
</feature>
<dbReference type="EMBL" id="JBHRSM010000007">
    <property type="protein sequence ID" value="MFC3085159.1"/>
    <property type="molecule type" value="Genomic_DNA"/>
</dbReference>
<keyword evidence="1" id="KW-0812">Transmembrane</keyword>
<reference evidence="4" key="1">
    <citation type="journal article" date="2019" name="Int. J. Syst. Evol. Microbiol.">
        <title>The Global Catalogue of Microorganisms (GCM) 10K type strain sequencing project: providing services to taxonomists for standard genome sequencing and annotation.</title>
        <authorList>
            <consortium name="The Broad Institute Genomics Platform"/>
            <consortium name="The Broad Institute Genome Sequencing Center for Infectious Disease"/>
            <person name="Wu L."/>
            <person name="Ma J."/>
        </authorList>
    </citation>
    <scope>NUCLEOTIDE SEQUENCE [LARGE SCALE GENOMIC DNA]</scope>
    <source>
        <strain evidence="4">KCTC 62102</strain>
    </source>
</reference>
<gene>
    <name evidence="3" type="ORF">ACFOD6_03760</name>
</gene>
<sequence length="290" mass="29215">MLALSFGLTAALVWAGHDLLARKLTQGAMLLPIMLVVFGAGSLALAPVALALGDWTAMTNGAISVALAYGLAYALAGGALYRAFSLAPVRLVSPVIGAFPMLSLVIAAAQGQPVTAGDWISVVAIVLGIAIVATASREDGPEGYAAPAAVAMGWAGLSAAGFAMSFALGQEAARQGAELPVMLIGRVAALAAILGIALLRRARLAPAPGQAWLLVLMGAFDALALGLVTAAGQLPRAEYASVAASLFGVLTVVLAAWILRERVRPLQWLGVLTVFSGIGGLGLQSLAQGG</sequence>
<evidence type="ECO:0000259" key="2">
    <source>
        <dbReference type="Pfam" id="PF00892"/>
    </source>
</evidence>
<feature type="transmembrane region" description="Helical" evidence="1">
    <location>
        <begin position="31"/>
        <end position="53"/>
    </location>
</feature>
<feature type="transmembrane region" description="Helical" evidence="1">
    <location>
        <begin position="116"/>
        <end position="136"/>
    </location>
</feature>
<accession>A0ABV7DRD7</accession>
<proteinExistence type="predicted"/>
<comment type="caution">
    <text evidence="3">The sequence shown here is derived from an EMBL/GenBank/DDBJ whole genome shotgun (WGS) entry which is preliminary data.</text>
</comment>
<keyword evidence="1" id="KW-0472">Membrane</keyword>
<dbReference type="Pfam" id="PF00892">
    <property type="entry name" value="EamA"/>
    <property type="match status" value="2"/>
</dbReference>
<feature type="transmembrane region" description="Helical" evidence="1">
    <location>
        <begin position="148"/>
        <end position="169"/>
    </location>
</feature>
<evidence type="ECO:0000256" key="1">
    <source>
        <dbReference type="SAM" id="Phobius"/>
    </source>
</evidence>
<evidence type="ECO:0000313" key="3">
    <source>
        <dbReference type="EMBL" id="MFC3085159.1"/>
    </source>
</evidence>
<keyword evidence="4" id="KW-1185">Reference proteome</keyword>
<keyword evidence="1" id="KW-1133">Transmembrane helix</keyword>
<feature type="transmembrane region" description="Helical" evidence="1">
    <location>
        <begin position="90"/>
        <end position="109"/>
    </location>
</feature>